<dbReference type="EnsemblPlants" id="OGLUM04G12720.1">
    <property type="protein sequence ID" value="OGLUM04G12720.1"/>
    <property type="gene ID" value="OGLUM04G12720"/>
</dbReference>
<evidence type="ECO:0000256" key="1">
    <source>
        <dbReference type="SAM" id="MobiDB-lite"/>
    </source>
</evidence>
<evidence type="ECO:0000313" key="3">
    <source>
        <dbReference type="Proteomes" id="UP000026961"/>
    </source>
</evidence>
<feature type="compositionally biased region" description="Basic residues" evidence="1">
    <location>
        <begin position="67"/>
        <end position="76"/>
    </location>
</feature>
<protein>
    <submittedName>
        <fullName evidence="2">Uncharacterized protein</fullName>
    </submittedName>
</protein>
<feature type="compositionally biased region" description="Low complexity" evidence="1">
    <location>
        <begin position="23"/>
        <end position="32"/>
    </location>
</feature>
<reference evidence="2" key="1">
    <citation type="submission" date="2015-04" db="UniProtKB">
        <authorList>
            <consortium name="EnsemblPlants"/>
        </authorList>
    </citation>
    <scope>IDENTIFICATION</scope>
</reference>
<name>A0A0D9ZKY0_9ORYZ</name>
<organism evidence="2">
    <name type="scientific">Oryza glumipatula</name>
    <dbReference type="NCBI Taxonomy" id="40148"/>
    <lineage>
        <taxon>Eukaryota</taxon>
        <taxon>Viridiplantae</taxon>
        <taxon>Streptophyta</taxon>
        <taxon>Embryophyta</taxon>
        <taxon>Tracheophyta</taxon>
        <taxon>Spermatophyta</taxon>
        <taxon>Magnoliopsida</taxon>
        <taxon>Liliopsida</taxon>
        <taxon>Poales</taxon>
        <taxon>Poaceae</taxon>
        <taxon>BOP clade</taxon>
        <taxon>Oryzoideae</taxon>
        <taxon>Oryzeae</taxon>
        <taxon>Oryzinae</taxon>
        <taxon>Oryza</taxon>
    </lineage>
</organism>
<feature type="region of interest" description="Disordered" evidence="1">
    <location>
        <begin position="272"/>
        <end position="350"/>
    </location>
</feature>
<feature type="region of interest" description="Disordered" evidence="1">
    <location>
        <begin position="161"/>
        <end position="209"/>
    </location>
</feature>
<evidence type="ECO:0000313" key="2">
    <source>
        <dbReference type="EnsemblPlants" id="OGLUM04G12720.1"/>
    </source>
</evidence>
<feature type="region of interest" description="Disordered" evidence="1">
    <location>
        <begin position="13"/>
        <end position="101"/>
    </location>
</feature>
<dbReference type="Gramene" id="OGLUM04G12720.1">
    <property type="protein sequence ID" value="OGLUM04G12720.1"/>
    <property type="gene ID" value="OGLUM04G12720"/>
</dbReference>
<keyword evidence="3" id="KW-1185">Reference proteome</keyword>
<feature type="compositionally biased region" description="Basic and acidic residues" evidence="1">
    <location>
        <begin position="77"/>
        <end position="88"/>
    </location>
</feature>
<proteinExistence type="predicted"/>
<dbReference type="AlphaFoldDB" id="A0A0D9ZKY0"/>
<sequence>RGEAPVAVVAAARPGGAAGPRGGAVRLAAAAPRRARREGGDVGARHPRRRVPVPVRPDLPLEPQRGGPRRHPRRRALRDLAPSRHQEAGRAAARVHGHRADEEAVGARGHFHRLPRRRRRAGDLRRQVLPHHPQLPRRHPQARRRAGVLVVVAVLRAPEQDRAGAVPPPPGALLRPVREQRRRRRQGPGAVPGLRPRRPRRGGVVGPPPLRHVALQVRARHREHHRRQLRHGEALLRAGGRVGAHLLRRAQRPRPGAPGLLHRRRRVRVGGGARGVREGGGRRPGGVRRVPRVAAVRRPGRLRPEPARQPRHAPVQALRARQPHARPPRAGAGGAQRHRVVTRPTTWAPV</sequence>
<dbReference type="Proteomes" id="UP000026961">
    <property type="component" value="Chromosome 4"/>
</dbReference>
<reference evidence="2" key="2">
    <citation type="submission" date="2018-05" db="EMBL/GenBank/DDBJ databases">
        <title>OgluRS3 (Oryza glumaepatula Reference Sequence Version 3).</title>
        <authorList>
            <person name="Zhang J."/>
            <person name="Kudrna D."/>
            <person name="Lee S."/>
            <person name="Talag J."/>
            <person name="Welchert J."/>
            <person name="Wing R.A."/>
        </authorList>
    </citation>
    <scope>NUCLEOTIDE SEQUENCE [LARGE SCALE GENOMIC DNA]</scope>
</reference>
<accession>A0A0D9ZKY0</accession>
<dbReference type="HOGENOM" id="CLU_793639_0_0_1"/>